<evidence type="ECO:0000313" key="3">
    <source>
        <dbReference type="Proteomes" id="UP000018849"/>
    </source>
</evidence>
<dbReference type="PROSITE" id="PS50851">
    <property type="entry name" value="CHEW"/>
    <property type="match status" value="1"/>
</dbReference>
<dbReference type="Proteomes" id="UP000018849">
    <property type="component" value="Unassembled WGS sequence"/>
</dbReference>
<protein>
    <submittedName>
        <fullName evidence="2">Chemotaxis protein CheW</fullName>
    </submittedName>
</protein>
<dbReference type="SMART" id="SM00260">
    <property type="entry name" value="CheW"/>
    <property type="match status" value="1"/>
</dbReference>
<feature type="domain" description="CheW-like" evidence="1">
    <location>
        <begin position="59"/>
        <end position="211"/>
    </location>
</feature>
<dbReference type="InterPro" id="IPR002545">
    <property type="entry name" value="CheW-lke_dom"/>
</dbReference>
<dbReference type="InterPro" id="IPR036061">
    <property type="entry name" value="CheW-like_dom_sf"/>
</dbReference>
<name>A0A656JIH4_PSESF</name>
<dbReference type="Gene3D" id="2.40.50.180">
    <property type="entry name" value="CheA-289, Domain 4"/>
    <property type="match status" value="1"/>
</dbReference>
<dbReference type="GO" id="GO:0006935">
    <property type="term" value="P:chemotaxis"/>
    <property type="evidence" value="ECO:0007669"/>
    <property type="project" value="InterPro"/>
</dbReference>
<evidence type="ECO:0000259" key="1">
    <source>
        <dbReference type="PROSITE" id="PS50851"/>
    </source>
</evidence>
<comment type="caution">
    <text evidence="2">The sequence shown here is derived from an EMBL/GenBank/DDBJ whole genome shotgun (WGS) entry which is preliminary data.</text>
</comment>
<dbReference type="Pfam" id="PF01584">
    <property type="entry name" value="CheW"/>
    <property type="match status" value="1"/>
</dbReference>
<reference evidence="2 3" key="1">
    <citation type="journal article" date="2013" name="PLoS Pathog.">
        <title>Genomic analysis of the Kiwifruit pathogen Pseudomonas syringae pv. actinidiae provides insight into the origins of an emergent plant disease.</title>
        <authorList>
            <person name="McCann H.C."/>
            <person name="Rikkerink E.H."/>
            <person name="Bertels F."/>
            <person name="Fiers M."/>
            <person name="Lu A."/>
            <person name="Rees-George J."/>
            <person name="Andersen M.T."/>
            <person name="Gleave A.P."/>
            <person name="Haubold B."/>
            <person name="Wohlers M.W."/>
            <person name="Guttman D.S."/>
            <person name="Wang P.W."/>
            <person name="Straub C."/>
            <person name="Vanneste J.L."/>
            <person name="Rainey P.B."/>
            <person name="Templeton M.D."/>
        </authorList>
    </citation>
    <scope>NUCLEOTIDE SEQUENCE [LARGE SCALE GENOMIC DNA]</scope>
    <source>
        <strain evidence="2 3">ICMP 19096</strain>
    </source>
</reference>
<organism evidence="2 3">
    <name type="scientific">Pseudomonas syringae pv. actinidiae ICMP 19096</name>
    <dbReference type="NCBI Taxonomy" id="1194405"/>
    <lineage>
        <taxon>Bacteria</taxon>
        <taxon>Pseudomonadati</taxon>
        <taxon>Pseudomonadota</taxon>
        <taxon>Gammaproteobacteria</taxon>
        <taxon>Pseudomonadales</taxon>
        <taxon>Pseudomonadaceae</taxon>
        <taxon>Pseudomonas</taxon>
        <taxon>Pseudomonas syringae</taxon>
    </lineage>
</organism>
<evidence type="ECO:0000313" key="2">
    <source>
        <dbReference type="EMBL" id="EPN26918.1"/>
    </source>
</evidence>
<feature type="non-terminal residue" evidence="2">
    <location>
        <position position="1"/>
    </location>
</feature>
<gene>
    <name evidence="2" type="ORF">A245_47345</name>
</gene>
<dbReference type="AlphaFoldDB" id="A0A656JIH4"/>
<dbReference type="GO" id="GO:0007165">
    <property type="term" value="P:signal transduction"/>
    <property type="evidence" value="ECO:0007669"/>
    <property type="project" value="InterPro"/>
</dbReference>
<dbReference type="SUPFAM" id="SSF50341">
    <property type="entry name" value="CheW-like"/>
    <property type="match status" value="1"/>
</dbReference>
<sequence>YGLPHPELLAGVMNLEEGLQALLLDHPMLLQRPEVKSYTQVYQHDVKPAQASHDVTKAMLRHACLLFDAPTRFVAPLSQIVEIMSVPQQLIGLLQPATHLLGQFNLRGEQVPLICLSSLLGEGTQPQDDASRVLIVRGERSCFGFAVNRVEAIDAFNQFDPAMLDQGWQANTGKGISVNDRVRSLVSVGSQERSWRATLLDLQGLARQLECSVNQRSAAVQSV</sequence>
<accession>A0A656JIH4</accession>
<proteinExistence type="predicted"/>
<dbReference type="EMBL" id="AOKF01004039">
    <property type="protein sequence ID" value="EPN26918.1"/>
    <property type="molecule type" value="Genomic_DNA"/>
</dbReference>